<proteinExistence type="predicted"/>
<dbReference type="EMBL" id="HE804045">
    <property type="protein sequence ID" value="CCH30171.1"/>
    <property type="molecule type" value="Genomic_DNA"/>
</dbReference>
<dbReference type="GO" id="GO:0005576">
    <property type="term" value="C:extracellular region"/>
    <property type="evidence" value="ECO:0007669"/>
    <property type="project" value="InterPro"/>
</dbReference>
<dbReference type="STRING" id="1179773.BN6_28620"/>
<evidence type="ECO:0000259" key="1">
    <source>
        <dbReference type="SMART" id="SM00198"/>
    </source>
</evidence>
<dbReference type="Gene3D" id="3.40.33.10">
    <property type="entry name" value="CAP"/>
    <property type="match status" value="1"/>
</dbReference>
<dbReference type="CDD" id="cd05382">
    <property type="entry name" value="CAP_GAPR1-like"/>
    <property type="match status" value="1"/>
</dbReference>
<dbReference type="SMART" id="SM00198">
    <property type="entry name" value="SCP"/>
    <property type="match status" value="1"/>
</dbReference>
<dbReference type="PRINTS" id="PR00837">
    <property type="entry name" value="V5TPXLIKE"/>
</dbReference>
<dbReference type="InterPro" id="IPR001283">
    <property type="entry name" value="CRISP-related"/>
</dbReference>
<dbReference type="PATRIC" id="fig|1179773.3.peg.2861"/>
<dbReference type="FunFam" id="3.40.33.10:FF:000010">
    <property type="entry name" value="Predicted protein"/>
    <property type="match status" value="1"/>
</dbReference>
<name>K0JVZ6_SACES</name>
<sequence length="198" mass="21207">MPGWRPVLGIRGHQLVDKESAVNGKSSFAMAGTVVTLTTALCLGSAPFHAVADDLRDQALAEHNTARARHGAAALTWNDALTASTTEYAKQCKFAHSDHQGQYGENLYASENPDTSVRDATDAWMAEAAGYDYDQPRFSPETGHFTQMVWKATTSVTVAVVNCPAGTIFSQPSVYVVARYAPQGNIAGQFAENVGRPS</sequence>
<evidence type="ECO:0000313" key="2">
    <source>
        <dbReference type="EMBL" id="CCH30171.1"/>
    </source>
</evidence>
<dbReference type="InterPro" id="IPR034113">
    <property type="entry name" value="SCP_GAPR1-like"/>
</dbReference>
<dbReference type="InterPro" id="IPR014044">
    <property type="entry name" value="CAP_dom"/>
</dbReference>
<organism evidence="2 3">
    <name type="scientific">Saccharothrix espanaensis (strain ATCC 51144 / DSM 44229 / JCM 9112 / NBRC 15066 / NRRL 15764)</name>
    <dbReference type="NCBI Taxonomy" id="1179773"/>
    <lineage>
        <taxon>Bacteria</taxon>
        <taxon>Bacillati</taxon>
        <taxon>Actinomycetota</taxon>
        <taxon>Actinomycetes</taxon>
        <taxon>Pseudonocardiales</taxon>
        <taxon>Pseudonocardiaceae</taxon>
        <taxon>Saccharothrix</taxon>
    </lineage>
</organism>
<dbReference type="HOGENOM" id="CLU_035730_6_3_11"/>
<dbReference type="Proteomes" id="UP000006281">
    <property type="component" value="Chromosome"/>
</dbReference>
<dbReference type="InterPro" id="IPR018244">
    <property type="entry name" value="Allrgn_V5/Tpx1_CS"/>
</dbReference>
<dbReference type="Pfam" id="PF00188">
    <property type="entry name" value="CAP"/>
    <property type="match status" value="1"/>
</dbReference>
<dbReference type="PROSITE" id="PS01009">
    <property type="entry name" value="CRISP_1"/>
    <property type="match status" value="1"/>
</dbReference>
<dbReference type="InterPro" id="IPR035940">
    <property type="entry name" value="CAP_sf"/>
</dbReference>
<protein>
    <recommendedName>
        <fullName evidence="1">SCP domain-containing protein</fullName>
    </recommendedName>
</protein>
<keyword evidence="3" id="KW-1185">Reference proteome</keyword>
<dbReference type="PANTHER" id="PTHR10334">
    <property type="entry name" value="CYSTEINE-RICH SECRETORY PROTEIN-RELATED"/>
    <property type="match status" value="1"/>
</dbReference>
<feature type="domain" description="SCP" evidence="1">
    <location>
        <begin position="54"/>
        <end position="188"/>
    </location>
</feature>
<gene>
    <name evidence="2" type="ordered locus">BN6_28620</name>
</gene>
<reference evidence="2 3" key="1">
    <citation type="journal article" date="2012" name="BMC Genomics">
        <title>Complete genome sequence of Saccharothrix espanaensis DSM 44229T and comparison to the other completely sequenced Pseudonocardiaceae.</title>
        <authorList>
            <person name="Strobel T."/>
            <person name="Al-Dilaimi A."/>
            <person name="Blom J."/>
            <person name="Gessner A."/>
            <person name="Kalinowski J."/>
            <person name="Luzhetska M."/>
            <person name="Puhler A."/>
            <person name="Szczepanowski R."/>
            <person name="Bechthold A."/>
            <person name="Ruckert C."/>
        </authorList>
    </citation>
    <scope>NUCLEOTIDE SEQUENCE [LARGE SCALE GENOMIC DNA]</scope>
    <source>
        <strain evidence="3">ATCC 51144 / DSM 44229 / JCM 9112 / NBRC 15066 / NRRL 15764</strain>
    </source>
</reference>
<dbReference type="KEGG" id="sesp:BN6_28620"/>
<dbReference type="eggNOG" id="COG2340">
    <property type="taxonomic scope" value="Bacteria"/>
</dbReference>
<accession>K0JVZ6</accession>
<dbReference type="AlphaFoldDB" id="K0JVZ6"/>
<evidence type="ECO:0000313" key="3">
    <source>
        <dbReference type="Proteomes" id="UP000006281"/>
    </source>
</evidence>
<dbReference type="SUPFAM" id="SSF55797">
    <property type="entry name" value="PR-1-like"/>
    <property type="match status" value="1"/>
</dbReference>